<dbReference type="InterPro" id="IPR045865">
    <property type="entry name" value="ACT-like_dom_sf"/>
</dbReference>
<reference evidence="22" key="2">
    <citation type="journal article" date="2023" name="Microbiol Resour">
        <title>Decontamination and Annotation of the Draft Genome Sequence of the Oomycete Lagenidium giganteum ARSEF 373.</title>
        <authorList>
            <person name="Morgan W.R."/>
            <person name="Tartar A."/>
        </authorList>
    </citation>
    <scope>NUCLEOTIDE SEQUENCE</scope>
    <source>
        <strain evidence="22">ARSEF 373</strain>
    </source>
</reference>
<feature type="compositionally biased region" description="Acidic residues" evidence="18">
    <location>
        <begin position="2793"/>
        <end position="2825"/>
    </location>
</feature>
<proteinExistence type="inferred from homology"/>
<dbReference type="InterPro" id="IPR001721">
    <property type="entry name" value="TD_ACT-like"/>
</dbReference>
<feature type="region of interest" description="Disordered" evidence="18">
    <location>
        <begin position="2373"/>
        <end position="2408"/>
    </location>
</feature>
<dbReference type="Proteomes" id="UP001146120">
    <property type="component" value="Unassembled WGS sequence"/>
</dbReference>
<dbReference type="Gene3D" id="1.25.10.10">
    <property type="entry name" value="Leucine-rich Repeat Variant"/>
    <property type="match status" value="2"/>
</dbReference>
<dbReference type="InterPro" id="IPR050409">
    <property type="entry name" value="E3_ubiq-protein_ligase"/>
</dbReference>
<dbReference type="GO" id="GO:0005634">
    <property type="term" value="C:nucleus"/>
    <property type="evidence" value="ECO:0007669"/>
    <property type="project" value="UniProtKB-SubCell"/>
</dbReference>
<evidence type="ECO:0000256" key="14">
    <source>
        <dbReference type="ARBA" id="ARBA00023304"/>
    </source>
</evidence>
<dbReference type="InterPro" id="IPR001926">
    <property type="entry name" value="TrpB-like_PALP"/>
</dbReference>
<dbReference type="InterPro" id="IPR025527">
    <property type="entry name" value="HUWE1/Rev1_UBM"/>
</dbReference>
<evidence type="ECO:0000256" key="18">
    <source>
        <dbReference type="SAM" id="MobiDB-lite"/>
    </source>
</evidence>
<dbReference type="InterPro" id="IPR016024">
    <property type="entry name" value="ARM-type_fold"/>
</dbReference>
<keyword evidence="13" id="KW-0539">Nucleus</keyword>
<feature type="domain" description="ACT-like" evidence="21">
    <location>
        <begin position="485"/>
        <end position="560"/>
    </location>
</feature>
<dbReference type="PANTHER" id="PTHR11254:SF67">
    <property type="entry name" value="E3 UBIQUITIN-PROTEIN LIGASE HUWE1"/>
    <property type="match status" value="1"/>
</dbReference>
<dbReference type="Gene3D" id="6.10.250.1630">
    <property type="match status" value="1"/>
</dbReference>
<dbReference type="GO" id="GO:0005737">
    <property type="term" value="C:cytoplasm"/>
    <property type="evidence" value="ECO:0007669"/>
    <property type="project" value="TreeGrafter"/>
</dbReference>
<dbReference type="Gene3D" id="3.40.1020.10">
    <property type="entry name" value="Biosynthetic Threonine Deaminase, Domain 3"/>
    <property type="match status" value="1"/>
</dbReference>
<dbReference type="InterPro" id="IPR015940">
    <property type="entry name" value="UBA"/>
</dbReference>
<evidence type="ECO:0000313" key="23">
    <source>
        <dbReference type="Proteomes" id="UP001146120"/>
    </source>
</evidence>
<keyword evidence="17" id="KW-0663">Pyridoxal phosphate</keyword>
<dbReference type="FunFam" id="3.30.2160.10:FF:000001">
    <property type="entry name" value="E3 ubiquitin-protein ligase NEDD4-like"/>
    <property type="match status" value="1"/>
</dbReference>
<comment type="catalytic activity">
    <reaction evidence="2 17">
        <text>L-threonine = 2-oxobutanoate + NH4(+)</text>
        <dbReference type="Rhea" id="RHEA:22108"/>
        <dbReference type="ChEBI" id="CHEBI:16763"/>
        <dbReference type="ChEBI" id="CHEBI:28938"/>
        <dbReference type="ChEBI" id="CHEBI:57926"/>
        <dbReference type="EC" id="4.3.1.19"/>
    </reaction>
</comment>
<comment type="pathway">
    <text evidence="5">Protein modification; protein ubiquitination.</text>
</comment>
<evidence type="ECO:0000256" key="15">
    <source>
        <dbReference type="ARBA" id="ARBA00034494"/>
    </source>
</evidence>
<dbReference type="CDD" id="cd14327">
    <property type="entry name" value="UBA_atUPL1_2_like"/>
    <property type="match status" value="1"/>
</dbReference>
<dbReference type="Pfam" id="PF00585">
    <property type="entry name" value="Thr_dehydrat_C"/>
    <property type="match status" value="2"/>
</dbReference>
<keyword evidence="12" id="KW-0509">mRNA transport</keyword>
<evidence type="ECO:0000259" key="19">
    <source>
        <dbReference type="PROSITE" id="PS50030"/>
    </source>
</evidence>
<dbReference type="GO" id="GO:0061630">
    <property type="term" value="F:ubiquitin protein ligase activity"/>
    <property type="evidence" value="ECO:0007669"/>
    <property type="project" value="UniProtKB-EC"/>
</dbReference>
<keyword evidence="17" id="KW-0028">Amino-acid biosynthesis</keyword>
<dbReference type="GO" id="GO:0004794">
    <property type="term" value="F:threonine deaminase activity"/>
    <property type="evidence" value="ECO:0007669"/>
    <property type="project" value="UniProtKB-UniRule"/>
</dbReference>
<evidence type="ECO:0000256" key="1">
    <source>
        <dbReference type="ARBA" id="ARBA00000885"/>
    </source>
</evidence>
<dbReference type="PROSITE" id="PS50237">
    <property type="entry name" value="HECT"/>
    <property type="match status" value="1"/>
</dbReference>
<feature type="compositionally biased region" description="Basic and acidic residues" evidence="18">
    <location>
        <begin position="2376"/>
        <end position="2386"/>
    </location>
</feature>
<dbReference type="GO" id="GO:0009097">
    <property type="term" value="P:isoleucine biosynthetic process"/>
    <property type="evidence" value="ECO:0007669"/>
    <property type="project" value="UniProtKB-UniRule"/>
</dbReference>
<feature type="domain" description="HECT" evidence="20">
    <location>
        <begin position="4172"/>
        <end position="4507"/>
    </location>
</feature>
<dbReference type="SUPFAM" id="SSF48371">
    <property type="entry name" value="ARM repeat"/>
    <property type="match status" value="1"/>
</dbReference>
<dbReference type="Pfam" id="PF14377">
    <property type="entry name" value="UBM"/>
    <property type="match status" value="3"/>
</dbReference>
<dbReference type="NCBIfam" id="NF006674">
    <property type="entry name" value="PRK09224.1"/>
    <property type="match status" value="1"/>
</dbReference>
<dbReference type="FunFam" id="3.30.2410.10:FF:000004">
    <property type="entry name" value="E3 ubiquitin-protein ligase HUWE1, variant"/>
    <property type="match status" value="1"/>
</dbReference>
<feature type="compositionally biased region" description="Basic and acidic residues" evidence="18">
    <location>
        <begin position="4050"/>
        <end position="4060"/>
    </location>
</feature>
<keyword evidence="14 17" id="KW-0100">Branched-chain amino acid biosynthesis</keyword>
<dbReference type="EMBL" id="DAKRPA010000061">
    <property type="protein sequence ID" value="DBA00602.1"/>
    <property type="molecule type" value="Genomic_DNA"/>
</dbReference>
<dbReference type="InterPro" id="IPR005787">
    <property type="entry name" value="Thr_deHydtase_biosynth"/>
</dbReference>
<dbReference type="SUPFAM" id="SSF56204">
    <property type="entry name" value="Hect, E3 ligase catalytic domain"/>
    <property type="match status" value="1"/>
</dbReference>
<gene>
    <name evidence="22" type="ORF">N0F65_007731</name>
</gene>
<dbReference type="NCBIfam" id="TIGR01124">
    <property type="entry name" value="ilvA_2Cterm"/>
    <property type="match status" value="1"/>
</dbReference>
<evidence type="ECO:0000256" key="13">
    <source>
        <dbReference type="ARBA" id="ARBA00023242"/>
    </source>
</evidence>
<feature type="compositionally biased region" description="Basic and acidic residues" evidence="18">
    <location>
        <begin position="3525"/>
        <end position="3546"/>
    </location>
</feature>
<accession>A0AAV2Z4C7</accession>
<dbReference type="CDD" id="cd01562">
    <property type="entry name" value="Thr-dehyd"/>
    <property type="match status" value="1"/>
</dbReference>
<keyword evidence="17" id="KW-0456">Lyase</keyword>
<feature type="region of interest" description="Disordered" evidence="18">
    <location>
        <begin position="2938"/>
        <end position="2971"/>
    </location>
</feature>
<dbReference type="SUPFAM" id="SSF46934">
    <property type="entry name" value="UBA-like"/>
    <property type="match status" value="1"/>
</dbReference>
<keyword evidence="8 17" id="KW-0412">Isoleucine biosynthesis</keyword>
<keyword evidence="9" id="KW-0808">Transferase</keyword>
<evidence type="ECO:0000256" key="17">
    <source>
        <dbReference type="RuleBase" id="RU362012"/>
    </source>
</evidence>
<dbReference type="GO" id="GO:0051028">
    <property type="term" value="P:mRNA transport"/>
    <property type="evidence" value="ECO:0007669"/>
    <property type="project" value="UniProtKB-KW"/>
</dbReference>
<keyword evidence="10" id="KW-0677">Repeat</keyword>
<dbReference type="InterPro" id="IPR036052">
    <property type="entry name" value="TrpB-like_PALP_sf"/>
</dbReference>
<dbReference type="SMART" id="SM00165">
    <property type="entry name" value="UBA"/>
    <property type="match status" value="1"/>
</dbReference>
<evidence type="ECO:0000256" key="4">
    <source>
        <dbReference type="ARBA" id="ARBA00004810"/>
    </source>
</evidence>
<dbReference type="FunFam" id="3.90.1750.10:FF:000026">
    <property type="entry name" value="E3 ubiquitin-protein ligase HACE1"/>
    <property type="match status" value="1"/>
</dbReference>
<reference evidence="22" key="1">
    <citation type="submission" date="2022-11" db="EMBL/GenBank/DDBJ databases">
        <authorList>
            <person name="Morgan W.R."/>
            <person name="Tartar A."/>
        </authorList>
    </citation>
    <scope>NUCLEOTIDE SEQUENCE</scope>
    <source>
        <strain evidence="22">ARSEF 373</strain>
    </source>
</reference>
<evidence type="ECO:0000256" key="3">
    <source>
        <dbReference type="ARBA" id="ARBA00004123"/>
    </source>
</evidence>
<sequence length="4507" mass="494431">MLSAVKLAGVTSVQETRPVWQILASESCSFSNNRAEMRGHGIMLRKRFSSLATKPCWVRPGAHDYLRDVIESRVYDVAIQTPLMHAPSLSKGLPNGCSLFLKREDMQPTFSFNIRGAHNKIAHLTPHQRTNGIVACAAGNHLQGVAYSATKLGVDAIIVAPLGTTNKLPLHQRSHVRVVEHGFDFNDSLKEAYRIAQTEGRSLVHPFDDPLVVAGNGTIGMEILKETAGSWPDAIFVPVGGGGLIAGIAAFVKEVAPSVSIIGVEPCGANFLQESLQSGERVAFASVNRFTDEVGVRAVGEENYRLCKDMVDDVVTVTTDEICSAIKDVFGDTRSLMEPIGAISVAGAKKYAHQRNAQQEKYVAILAAANMDFDRLRFVSERSDDRERFMSVTIPEVKGNFQRLYNLIYPRNVTEFTYRLSSEGDKVAHICMSIQTKTVDEFQDVIHTINDQDGMHATDLSTNELAKAHLRHLTGGRAHDVPHERLFRLEFPERPGALKDFLDSLGQSSNAQWNISLFHYRNHGADIGRVLVAFQVPPSEDAAFLAFLRQLGFRFVDETHNGKAVAEAPKLQRAAASKRRLPDPMPNRTPRAGGVAPLVTTPPSAEEQRLLTVLEKAPDARFPKLLACIEDWQFENQANLSNWRRVLERIETKIWQRARRECPQLVLVHSTATGATAATKTEKSVQQDEEEEKTEQKEPTASSEQLEVECTTQVFDSLRFVAMLLENSQQKHVFHGVEHVVEFLGAKNDRIVAEATRVIAMLSLPPQSHRLAVEPPNPVDTEAHGSSTLRLRLLDIVQARGTANSSLDIVDYLVTPIGAARSDQHVYQFYAESSDEVEEGMSSNAQLITVVIPAVGEQDAPAAPDNERSLVSPDAYASARVCEKLIAQYNVPLKHHFPLYMKSRLCHAAVHRASREASVVERLHSLMALFYTFSDAWDVAHYVEQNPELTRGIVELIRVEVIDKIPLRVRVAALQVLTALVYDRFGRGGSVGVLGRHSNVLSALGVAKGAPHGVLPSLVRFCMSELGTTTKPGRSGSGSNSSVAGGELADSDMDMSLAVAFVRATTDRLTPEEAEIVGASKFRDISTPLDARLTWIEAVLGLLYVVVSMQSGAAVLTENGVIPALLHAISAPSLNALHSAVITQCVQALETTVSNHSAAAALYRDLNGVGIVLDRLMLECGPIPVVNNPNIPLKETKTVLIVILLVALSTSFHSQGVMSAGATGRVIREGSVLSKDLIKILGNIEVFGPVVFAQACIVVSDAINNDPSSVNHVHSNGIADTLLRTLTRWDVTSFYPEKVLPTSAELMMAIPGVLNGLSLTTSHAEKVARFEPMKYLMDMFALPCYAREDVDCFDGSVPLIVGTGIFEMIRHVSSFQNPAIQATVDAMKKILRFGEEILQRSAAMDEKSDDSVNYGIMVRMTTRISEALEPILSKAEHAVYFADHGGVEALLKLYQFVLPSTTSFLSSALSPQKPGSDGRSPLSHQPAAQAVTLALRSYATQQPSNMLSAIVKQLQLQLDALHVARANLESDRKSNADAVAAEGVLCSLPDIKLTELLGNGKLTSTTDSKASDADANKLGLVGEFLRVLATLEWLAALLTWTMHTAQGHLQSRRWFSEFSSKSTQEVLSRLFAVDRSVQKERAIIASLHRKKHDGSEEESAEHAKKSSSGLWKVGSLLLLRFSIVIRSLLSGYSKCVLSGSAQHRRGEESASQLAPHAFAMAKVLAGVFQHHLGYTNVGSPMDAFAHQYYLTFLLETIIQVVLDGTRQQPNTILLRELMRTPSPTNSDENMLTSVFDILGRFLSCSVGQDTAPVGTKLKITSFKIAAGALRSLADLQALANSTHSTAMFAHDSSVDNEQFNCRKLMVELHRLNMRAVLPLWQNPLFLGLQGEKYALEVLPIVVTILKNRLAMSDADKESGGGFDVEFSSGRRGVSYRGRASSGDMDDPMSLRRALFGGRGDRGGASFVVDPNIVESLSAMGFAPARVEHALRRIQVNDVELAMEWILSHPESEAEETIEGTIGAGEDGGDDGDAGRGSEQAGNATDEQSTDEELGELYDQLRSSFESVCFSLIKAQSNVQTKPSSAGKVIPCQQLVRQTAEYMALLCSTEEREEVVPRINQGILSCFEGSTCDDKYVASLAHLLALLVRLDPTCKAQIMKQQPCCVVKLVDFVSSTLKSNADDATLSAAPVLLVIDVLVEDEQVDKRPQSEHSGEGSKSHSKLPFMSDSQLVELCIAFMSQKSLDKDTAHALWQVLRRLTLDYELASLFFSRGGIDLLLNIDEATAFPAYRELTCAILSQTMESPEVLEHLMEEKITSAITKLSTRVGSPSQMRITPRALLMEVTPFASRNEEIFLKALHKSVEIKRSESGRTYIIPRKDSNEERNAAGHGDNSSQDAESREKKSACHKFPKAHRQHAQVLVQKLTEKVSALWQVEKKLTQAQDFKRCDNEPASKPILCVGTYMQFLVHLVSLFPVCATVLAKAKDGVSQENFLLMVLRDFLPSKELCQFASTRKTLRDSNMLGAGVGGDNDSTLQYAVPVLSPHTRERIQSSHRLLVSVGSHSGEGSKSIIFELVRLLQEWPAQFGGGDGDMEVSDPAALSALHAWCALMMSILWPKGSSKGFAWDKVVLGGGVQDRHSFVTLLSEALRKVNLAHPLAHATCTMLLRPLATLTRSFVTRKVKRLLRKRAGQAAAGTFGTGDSAQSNAQASNAVTVPTANVELSGAIAAEEIQVSSDADVPATVGANDVHGDVTMGSPRSASGHELRGHGDDSDDESDRSSVSDSSTVSRDDIGGDEEEEDEDDEEDEDEEDEDDDDEGDEEDEEEDRLRVRSLRRGVANMTSRRQNRLWGALDSELSVLDALDEVDEEEFSYLSILDDESLYADERARRARTLERQSAGTGDANEQPGNEAVVRSVLESISAEGGELDTSTSMVDIDEDDAESSDEDAAGALPQAHTHVSVLSSRPRSRGGDRAGGFSLLEFLEELPDADEDVLFNSFEGTGAARLRSARSQIGRGRLGDASSTLTHPLLRSAASDVDNLQGRSRARMSLPRQSSLLRELEELTEHVQTQLPFSFQGRHRITRDQFSGRGRNRPPTRTRSPFLSNLLSEFSLDIPTSQLSFNRSRSHRLGLRRERDAFDGGRGFGDTSDTGVNLWSEGGRGTDVRSLAARLEQRINALYVNDEPGTPTSPSVEDRLLGSAPSVSSNMANTAPGAEDGQMESTDQPAHLVEEGAAEAASDITAQEADVEATVNDASETASVIALASTLGESSLQSPEHEVLGSDNDMPTQQMQATIATETGGDQQQEPENVPVLPPPAPVQAGDQLLNFTLDLSDFRPPPAADSPRAQPTSTRSVEEESKTEDVPRESTPAPQPTSSAGFLCPEGVDPEVFNSLPPEMQAEIASQATPAVTPAATGGSESFSQMDLDLANTSFDRETLDALPPDIRAEVLANERREREAAAAAAAAPADISRAEEMDNASFVASLAPELRDEILITCDDAFLQTLPSLVRAEAMVLRERAAFRSTYREREPEERNTRDTHDANDMFRRPTLRRMLTSHGAELLGGTRRTSRHGHGDGTSRRGSRRGGDEEATGRHGMIRVDADETETENERIVDDRCVRGMIRLLFMAQSVIQNRVFQRVLSNICLYPLTRQCVRTNMLRVMTLPLDHALVPATVDPNETNFPPEGLFGCAGSDNRDCSREKCVPADVVNRMLHVLVSLVKYNSRFSVEMLRPHGMNRAVVSVKDTEAMEVDSDPNESGVAVLIELLAVPVISRNSTNLDTLLELIELILTPLDRLKSLEEDMKEESEQKTATDDADWLKVPQVELSASRMEEIVRVLCMDICSPQMQERTVSILKLLDRVPDNRKILLRALVHHARELSRPDKYKTSFVGKYETSAVLRSAQDELKLLRLLHTLSDLCTDATEFSECCGEIGLDPFWDALSASLTEARAKGGIEEPEVLNTESNHPLLSVAEDDAVDGMVIEGKSAGASCAMAALLARFLPLVEAFFVVNARDAASMTLSVPDTGEHEESVVNALREGGFASAETALLDAEEKQSDDPNTRKSSLKRMSSTVSEGSGEVMRLANFVEANRVLLNILVREKPSLLDSSLAALVKMPRCRAYLDFDNKRTFFQSAMKKLRQTALRNHGGSSSVRIPVRREHIFEDSFYALRMRSGSELRRKLHISFTGEEGIDAGGVTREWYMILAREIFNPNYVLFTSAADSPTFQPNPLSYVNKDHLFYFEFVGKVIGKAVADGQLLDAHFTRSFYKHILQLPISYLDMEAIDPEYYRNLHSILDNPIEELGLELTFSAEQSNFGKMEIVDLIPNGRNVAVTDENKMEYVKLVTHHRMATGIRQQIDAFLKGFHQLVPPELIAIFNENELELLISGMPEIDIDDLKANAEYVNYKPTDNVIRWFWNVLYSITHEERALFLQFVTGTSKVPLEGFKALEGMRGTQKFNIHKAFGNCDALPSAHTCFNQLDLPEYESEEKLRQRLLFAIREGSEGFGFG</sequence>
<dbReference type="InterPro" id="IPR010309">
    <property type="entry name" value="E3_Ub_ligase_DUF908"/>
</dbReference>
<dbReference type="Pfam" id="PF22562">
    <property type="entry name" value="UBA_7"/>
    <property type="match status" value="1"/>
</dbReference>
<dbReference type="EC" id="4.3.1.19" evidence="17"/>
<evidence type="ECO:0000256" key="12">
    <source>
        <dbReference type="ARBA" id="ARBA00022816"/>
    </source>
</evidence>
<feature type="region of interest" description="Disordered" evidence="18">
    <location>
        <begin position="676"/>
        <end position="706"/>
    </location>
</feature>
<comment type="similarity">
    <text evidence="6 17">Belongs to the serine/threonine dehydratase family.</text>
</comment>
<feature type="compositionally biased region" description="Basic and acidic residues" evidence="18">
    <location>
        <begin position="3572"/>
        <end position="3605"/>
    </location>
</feature>
<dbReference type="PANTHER" id="PTHR11254">
    <property type="entry name" value="HECT DOMAIN UBIQUITIN-PROTEIN LIGASE"/>
    <property type="match status" value="1"/>
</dbReference>
<evidence type="ECO:0000259" key="20">
    <source>
        <dbReference type="PROSITE" id="PS50237"/>
    </source>
</evidence>
<dbReference type="GO" id="GO:0006511">
    <property type="term" value="P:ubiquitin-dependent protein catabolic process"/>
    <property type="evidence" value="ECO:0007669"/>
    <property type="project" value="TreeGrafter"/>
</dbReference>
<dbReference type="Gene3D" id="3.30.2410.10">
    <property type="entry name" value="Hect, E3 ligase catalytic domain"/>
    <property type="match status" value="1"/>
</dbReference>
<feature type="compositionally biased region" description="Basic and acidic residues" evidence="18">
    <location>
        <begin position="3353"/>
        <end position="3365"/>
    </location>
</feature>
<comment type="similarity">
    <text evidence="15">Belongs to the UPL family. TOM1/PTR1 subfamily.</text>
</comment>
<dbReference type="InterPro" id="IPR035983">
    <property type="entry name" value="Hect_E3_ubiquitin_ligase"/>
</dbReference>
<comment type="cofactor">
    <cofactor evidence="17">
        <name>pyridoxal 5'-phosphate</name>
        <dbReference type="ChEBI" id="CHEBI:597326"/>
    </cofactor>
</comment>
<dbReference type="Gene3D" id="3.40.50.1100">
    <property type="match status" value="2"/>
</dbReference>
<dbReference type="Pfam" id="PF06012">
    <property type="entry name" value="DUF908"/>
    <property type="match status" value="1"/>
</dbReference>
<feature type="region of interest" description="Disordered" evidence="18">
    <location>
        <begin position="2009"/>
        <end position="2050"/>
    </location>
</feature>
<comment type="catalytic activity">
    <reaction evidence="1">
        <text>S-ubiquitinyl-[E2 ubiquitin-conjugating enzyme]-L-cysteine + [acceptor protein]-L-lysine = [E2 ubiquitin-conjugating enzyme]-L-cysteine + N(6)-ubiquitinyl-[acceptor protein]-L-lysine.</text>
        <dbReference type="EC" id="2.3.2.26"/>
    </reaction>
</comment>
<feature type="region of interest" description="Disordered" evidence="18">
    <location>
        <begin position="3297"/>
        <end position="3387"/>
    </location>
</feature>
<evidence type="ECO:0000256" key="2">
    <source>
        <dbReference type="ARBA" id="ARBA00001274"/>
    </source>
</evidence>
<name>A0AAV2Z4C7_9STRA</name>
<evidence type="ECO:0000256" key="6">
    <source>
        <dbReference type="ARBA" id="ARBA00010869"/>
    </source>
</evidence>
<evidence type="ECO:0000256" key="9">
    <source>
        <dbReference type="ARBA" id="ARBA00022679"/>
    </source>
</evidence>
<evidence type="ECO:0000256" key="5">
    <source>
        <dbReference type="ARBA" id="ARBA00004906"/>
    </source>
</evidence>
<dbReference type="Gene3D" id="3.30.2160.10">
    <property type="entry name" value="Hect, E3 ligase catalytic domain"/>
    <property type="match status" value="1"/>
</dbReference>
<dbReference type="InterPro" id="IPR038110">
    <property type="entry name" value="TD_ACT-like_sf"/>
</dbReference>
<dbReference type="InterPro" id="IPR000569">
    <property type="entry name" value="HECT_dom"/>
</dbReference>
<dbReference type="SUPFAM" id="SSF55021">
    <property type="entry name" value="ACT-like"/>
    <property type="match status" value="1"/>
</dbReference>
<dbReference type="Pfam" id="PF00291">
    <property type="entry name" value="PALP"/>
    <property type="match status" value="1"/>
</dbReference>
<comment type="pathway">
    <text evidence="4 17">Amino-acid biosynthesis; L-isoleucine biosynthesis; 2-oxobutanoate from L-threonine: step 1/1.</text>
</comment>
<evidence type="ECO:0000256" key="7">
    <source>
        <dbReference type="ARBA" id="ARBA00022448"/>
    </source>
</evidence>
<evidence type="ECO:0000256" key="10">
    <source>
        <dbReference type="ARBA" id="ARBA00022737"/>
    </source>
</evidence>
<keyword evidence="7" id="KW-0813">Transport</keyword>
<dbReference type="FunFam" id="3.90.1750.10:FF:000003">
    <property type="entry name" value="E3 ubiquitin-protein ligase UPL1"/>
    <property type="match status" value="1"/>
</dbReference>
<evidence type="ECO:0000256" key="11">
    <source>
        <dbReference type="ARBA" id="ARBA00022786"/>
    </source>
</evidence>
<dbReference type="GO" id="GO:0000209">
    <property type="term" value="P:protein polyubiquitination"/>
    <property type="evidence" value="ECO:0007669"/>
    <property type="project" value="TreeGrafter"/>
</dbReference>
<feature type="region of interest" description="Disordered" evidence="18">
    <location>
        <begin position="3180"/>
        <end position="3224"/>
    </location>
</feature>
<dbReference type="SUPFAM" id="SSF53686">
    <property type="entry name" value="Tryptophan synthase beta subunit-like PLP-dependent enzymes"/>
    <property type="match status" value="1"/>
</dbReference>
<dbReference type="InterPro" id="IPR009060">
    <property type="entry name" value="UBA-like_sf"/>
</dbReference>
<dbReference type="Pfam" id="PF00632">
    <property type="entry name" value="HECT"/>
    <property type="match status" value="1"/>
</dbReference>
<organism evidence="22 23">
    <name type="scientific">Lagenidium giganteum</name>
    <dbReference type="NCBI Taxonomy" id="4803"/>
    <lineage>
        <taxon>Eukaryota</taxon>
        <taxon>Sar</taxon>
        <taxon>Stramenopiles</taxon>
        <taxon>Oomycota</taxon>
        <taxon>Peronosporomycetes</taxon>
        <taxon>Pythiales</taxon>
        <taxon>Pythiaceae</taxon>
    </lineage>
</organism>
<dbReference type="Gene3D" id="3.90.1750.10">
    <property type="entry name" value="Hect, E3 ligase catalytic domains"/>
    <property type="match status" value="1"/>
</dbReference>
<comment type="caution">
    <text evidence="22">The sequence shown here is derived from an EMBL/GenBank/DDBJ whole genome shotgun (WGS) entry which is preliminary data.</text>
</comment>
<dbReference type="Pfam" id="PF06025">
    <property type="entry name" value="DUF913"/>
    <property type="match status" value="1"/>
</dbReference>
<evidence type="ECO:0000313" key="22">
    <source>
        <dbReference type="EMBL" id="DBA00602.1"/>
    </source>
</evidence>
<dbReference type="CDD" id="cd04907">
    <property type="entry name" value="ACT_ThrD-I_2"/>
    <property type="match status" value="1"/>
</dbReference>
<dbReference type="Gene3D" id="1.10.8.10">
    <property type="entry name" value="DNA helicase RuvA subunit, C-terminal domain"/>
    <property type="match status" value="1"/>
</dbReference>
<feature type="compositionally biased region" description="Acidic residues" evidence="18">
    <location>
        <begin position="2938"/>
        <end position="2948"/>
    </location>
</feature>
<feature type="region of interest" description="Disordered" evidence="18">
    <location>
        <begin position="2742"/>
        <end position="2830"/>
    </location>
</feature>
<dbReference type="PROSITE" id="PS51672">
    <property type="entry name" value="ACT_LIKE"/>
    <property type="match status" value="1"/>
</dbReference>
<keyword evidence="23" id="KW-1185">Reference proteome</keyword>
<dbReference type="PROSITE" id="PS50030">
    <property type="entry name" value="UBA"/>
    <property type="match status" value="1"/>
</dbReference>
<feature type="domain" description="UBA" evidence="19">
    <location>
        <begin position="1967"/>
        <end position="2008"/>
    </location>
</feature>
<feature type="region of interest" description="Disordered" evidence="18">
    <location>
        <begin position="3525"/>
        <end position="3605"/>
    </location>
</feature>
<dbReference type="SMART" id="SM00119">
    <property type="entry name" value="HECTc"/>
    <property type="match status" value="1"/>
</dbReference>
<feature type="compositionally biased region" description="Basic and acidic residues" evidence="18">
    <location>
        <begin position="2761"/>
        <end position="2770"/>
    </location>
</feature>
<evidence type="ECO:0000259" key="21">
    <source>
        <dbReference type="PROSITE" id="PS51672"/>
    </source>
</evidence>
<comment type="subcellular location">
    <subcellularLocation>
        <location evidence="3">Nucleus</location>
    </subcellularLocation>
</comment>
<dbReference type="InterPro" id="IPR011989">
    <property type="entry name" value="ARM-like"/>
</dbReference>
<keyword evidence="11 16" id="KW-0833">Ubl conjugation pathway</keyword>
<evidence type="ECO:0000256" key="16">
    <source>
        <dbReference type="PROSITE-ProRule" id="PRU00104"/>
    </source>
</evidence>
<feature type="active site" description="Glycyl thioester intermediate" evidence="16">
    <location>
        <position position="4474"/>
    </location>
</feature>
<evidence type="ECO:0000256" key="8">
    <source>
        <dbReference type="ARBA" id="ARBA00022624"/>
    </source>
</evidence>
<feature type="region of interest" description="Disordered" evidence="18">
    <location>
        <begin position="4049"/>
        <end position="4072"/>
    </location>
</feature>
<protein>
    <recommendedName>
        <fullName evidence="17">Threonine dehydratase</fullName>
        <ecNumber evidence="17">4.3.1.19</ecNumber>
    </recommendedName>
    <alternativeName>
        <fullName evidence="17">Threonine deaminase</fullName>
    </alternativeName>
</protein>
<feature type="region of interest" description="Disordered" evidence="18">
    <location>
        <begin position="575"/>
        <end position="600"/>
    </location>
</feature>
<dbReference type="CDD" id="cd00078">
    <property type="entry name" value="HECTc"/>
    <property type="match status" value="1"/>
</dbReference>
<dbReference type="InterPro" id="IPR010314">
    <property type="entry name" value="E3_Ub_ligase_DUF913"/>
</dbReference>